<dbReference type="EMBL" id="AECT01000042">
    <property type="protein sequence ID" value="EFU21773.1"/>
    <property type="molecule type" value="Genomic_DNA"/>
</dbReference>
<dbReference type="Proteomes" id="UP000002973">
    <property type="component" value="Unassembled WGS sequence"/>
</dbReference>
<protein>
    <recommendedName>
        <fullName evidence="4">Cell wall-binding repeat protein</fullName>
    </recommendedName>
</protein>
<feature type="non-terminal residue" evidence="2">
    <location>
        <position position="1"/>
    </location>
</feature>
<keyword evidence="1" id="KW-0677">Repeat</keyword>
<gene>
    <name evidence="2" type="ORF">HMPREF0813_01634</name>
</gene>
<comment type="caution">
    <text evidence="2">The sequence shown here is derived from an EMBL/GenBank/DDBJ whole genome shotgun (WGS) entry which is preliminary data.</text>
</comment>
<dbReference type="AlphaFoldDB" id="E6J2Z1"/>
<reference evidence="2 3" key="1">
    <citation type="submission" date="2010-11" db="EMBL/GenBank/DDBJ databases">
        <authorList>
            <person name="Weinstock G."/>
            <person name="Sodergren E."/>
            <person name="Clifton S."/>
            <person name="Fulton L."/>
            <person name="Fulton B."/>
            <person name="Courtney L."/>
            <person name="Fronick C."/>
            <person name="Harrison M."/>
            <person name="Strong C."/>
            <person name="Farmer C."/>
            <person name="Delahaunty K."/>
            <person name="Markovic C."/>
            <person name="Hall O."/>
            <person name="Minx P."/>
            <person name="Tomlinson C."/>
            <person name="Mitreva M."/>
            <person name="Hou S."/>
            <person name="Chen J."/>
            <person name="Wollam A."/>
            <person name="Pepin K.H."/>
            <person name="Johnson M."/>
            <person name="Bhonagiri V."/>
            <person name="Zhang X."/>
            <person name="Suruliraj S."/>
            <person name="Warren W."/>
            <person name="Chinwalla A."/>
            <person name="Mardis E.R."/>
            <person name="Wilson R.K."/>
        </authorList>
    </citation>
    <scope>NUCLEOTIDE SEQUENCE [LARGE SCALE GENOMIC DNA]</scope>
    <source>
        <strain evidence="2 3">F0211</strain>
    </source>
</reference>
<dbReference type="Pfam" id="PF19085">
    <property type="entry name" value="Choline_bind_2"/>
    <property type="match status" value="1"/>
</dbReference>
<dbReference type="InterPro" id="IPR018337">
    <property type="entry name" value="Cell_wall/Cho-bd_repeat"/>
</dbReference>
<evidence type="ECO:0000313" key="3">
    <source>
        <dbReference type="Proteomes" id="UP000002973"/>
    </source>
</evidence>
<proteinExistence type="predicted"/>
<organism evidence="2 3">
    <name type="scientific">Streptococcus anginosus F0211</name>
    <dbReference type="NCBI Taxonomy" id="706437"/>
    <lineage>
        <taxon>Bacteria</taxon>
        <taxon>Bacillati</taxon>
        <taxon>Bacillota</taxon>
        <taxon>Bacilli</taxon>
        <taxon>Lactobacillales</taxon>
        <taxon>Streptococcaceae</taxon>
        <taxon>Streptococcus</taxon>
        <taxon>Streptococcus anginosus group</taxon>
    </lineage>
</organism>
<evidence type="ECO:0000313" key="2">
    <source>
        <dbReference type="EMBL" id="EFU21773.1"/>
    </source>
</evidence>
<accession>E6J2Z1</accession>
<dbReference type="Gene3D" id="2.10.270.10">
    <property type="entry name" value="Cholin Binding"/>
    <property type="match status" value="1"/>
</dbReference>
<name>E6J2Z1_STRAP</name>
<evidence type="ECO:0000256" key="1">
    <source>
        <dbReference type="ARBA" id="ARBA00022737"/>
    </source>
</evidence>
<sequence>IDNTYWVGQDGKMARNAWVDNGKYYVGADGKWIPNHLKRS</sequence>
<dbReference type="SUPFAM" id="SSF69360">
    <property type="entry name" value="Cell wall binding repeat"/>
    <property type="match status" value="1"/>
</dbReference>
<evidence type="ECO:0008006" key="4">
    <source>
        <dbReference type="Google" id="ProtNLM"/>
    </source>
</evidence>